<dbReference type="STRING" id="33097.A0A150FZP8"/>
<dbReference type="AlphaFoldDB" id="A0A150FZP8"/>
<dbReference type="InterPro" id="IPR029001">
    <property type="entry name" value="ITPase-like_fam"/>
</dbReference>
<evidence type="ECO:0000313" key="3">
    <source>
        <dbReference type="EMBL" id="KXZ42540.1"/>
    </source>
</evidence>
<evidence type="ECO:0000313" key="4">
    <source>
        <dbReference type="Proteomes" id="UP000075714"/>
    </source>
</evidence>
<dbReference type="EMBL" id="LSYV01000137">
    <property type="protein sequence ID" value="KXZ42540.1"/>
    <property type="molecule type" value="Genomic_DNA"/>
</dbReference>
<name>A0A150FZP8_GONPE</name>
<reference evidence="4" key="1">
    <citation type="journal article" date="2016" name="Nat. Commun.">
        <title>The Gonium pectorale genome demonstrates co-option of cell cycle regulation during the evolution of multicellularity.</title>
        <authorList>
            <person name="Hanschen E.R."/>
            <person name="Marriage T.N."/>
            <person name="Ferris P.J."/>
            <person name="Hamaji T."/>
            <person name="Toyoda A."/>
            <person name="Fujiyama A."/>
            <person name="Neme R."/>
            <person name="Noguchi H."/>
            <person name="Minakuchi Y."/>
            <person name="Suzuki M."/>
            <person name="Kawai-Toyooka H."/>
            <person name="Smith D.R."/>
            <person name="Sparks H."/>
            <person name="Anderson J."/>
            <person name="Bakaric R."/>
            <person name="Luria V."/>
            <person name="Karger A."/>
            <person name="Kirschner M.W."/>
            <person name="Durand P.M."/>
            <person name="Michod R.E."/>
            <person name="Nozaki H."/>
            <person name="Olson B.J."/>
        </authorList>
    </citation>
    <scope>NUCLEOTIDE SEQUENCE [LARGE SCALE GENOMIC DNA]</scope>
    <source>
        <strain evidence="4">NIES-2863</strain>
    </source>
</reference>
<evidence type="ECO:0008006" key="5">
    <source>
        <dbReference type="Google" id="ProtNLM"/>
    </source>
</evidence>
<dbReference type="PANTHER" id="PTHR43213:SF5">
    <property type="entry name" value="BIFUNCTIONAL DTTP_UTP PYROPHOSPHATASE_METHYLTRANSFERASE PROTEIN-RELATED"/>
    <property type="match status" value="1"/>
</dbReference>
<evidence type="ECO:0000256" key="2">
    <source>
        <dbReference type="ARBA" id="ARBA00022801"/>
    </source>
</evidence>
<dbReference type="InterPro" id="IPR003697">
    <property type="entry name" value="Maf-like"/>
</dbReference>
<evidence type="ECO:0000256" key="1">
    <source>
        <dbReference type="ARBA" id="ARBA00001968"/>
    </source>
</evidence>
<comment type="cofactor">
    <cofactor evidence="1">
        <name>a divalent metal cation</name>
        <dbReference type="ChEBI" id="CHEBI:60240"/>
    </cofactor>
</comment>
<dbReference type="GO" id="GO:0047429">
    <property type="term" value="F:nucleoside triphosphate diphosphatase activity"/>
    <property type="evidence" value="ECO:0007669"/>
    <property type="project" value="InterPro"/>
</dbReference>
<organism evidence="3 4">
    <name type="scientific">Gonium pectorale</name>
    <name type="common">Green alga</name>
    <dbReference type="NCBI Taxonomy" id="33097"/>
    <lineage>
        <taxon>Eukaryota</taxon>
        <taxon>Viridiplantae</taxon>
        <taxon>Chlorophyta</taxon>
        <taxon>core chlorophytes</taxon>
        <taxon>Chlorophyceae</taxon>
        <taxon>CS clade</taxon>
        <taxon>Chlamydomonadales</taxon>
        <taxon>Volvocaceae</taxon>
        <taxon>Gonium</taxon>
    </lineage>
</organism>
<dbReference type="Proteomes" id="UP000075714">
    <property type="component" value="Unassembled WGS sequence"/>
</dbReference>
<gene>
    <name evidence="3" type="ORF">GPECTOR_137g647</name>
</gene>
<comment type="caution">
    <text evidence="3">The sequence shown here is derived from an EMBL/GenBank/DDBJ whole genome shotgun (WGS) entry which is preliminary data.</text>
</comment>
<proteinExistence type="predicted"/>
<dbReference type="Gene3D" id="3.90.950.10">
    <property type="match status" value="1"/>
</dbReference>
<sequence length="138" mass="14746">MQLVNRVVEAGGEILEKPDDAEHAFRMISSLSGRRHHVHTGVVLVLPGEPDPSTGVPPLVRAFTSTTAVTFDTLSDEAIRAYVATGEPYGKAGSYGIQGAAGAFVTGIEGCFFNVVGFPLHRFCSELMSLIEEGRLKL</sequence>
<dbReference type="Pfam" id="PF02545">
    <property type="entry name" value="Maf"/>
    <property type="match status" value="1"/>
</dbReference>
<keyword evidence="4" id="KW-1185">Reference proteome</keyword>
<keyword evidence="2" id="KW-0378">Hydrolase</keyword>
<protein>
    <recommendedName>
        <fullName evidence="5">Maf-like protein</fullName>
    </recommendedName>
</protein>
<dbReference type="OrthoDB" id="10267058at2759"/>
<accession>A0A150FZP8</accession>
<dbReference type="PANTHER" id="PTHR43213">
    <property type="entry name" value="BIFUNCTIONAL DTTP/UTP PYROPHOSPHATASE/METHYLTRANSFERASE PROTEIN-RELATED"/>
    <property type="match status" value="1"/>
</dbReference>
<dbReference type="SUPFAM" id="SSF52972">
    <property type="entry name" value="ITPase-like"/>
    <property type="match status" value="1"/>
</dbReference>